<dbReference type="Proteomes" id="UP001442494">
    <property type="component" value="Unassembled WGS sequence"/>
</dbReference>
<evidence type="ECO:0008006" key="4">
    <source>
        <dbReference type="Google" id="ProtNLM"/>
    </source>
</evidence>
<name>A0ABV0JUC1_9CYAN</name>
<comment type="caution">
    <text evidence="2">The sequence shown here is derived from an EMBL/GenBank/DDBJ whole genome shotgun (WGS) entry which is preliminary data.</text>
</comment>
<keyword evidence="1" id="KW-1133">Transmembrane helix</keyword>
<dbReference type="EMBL" id="JAMPKK010000058">
    <property type="protein sequence ID" value="MEP0867055.1"/>
    <property type="molecule type" value="Genomic_DNA"/>
</dbReference>
<evidence type="ECO:0000313" key="2">
    <source>
        <dbReference type="EMBL" id="MEP0867055.1"/>
    </source>
</evidence>
<keyword evidence="1" id="KW-0472">Membrane</keyword>
<protein>
    <recommendedName>
        <fullName evidence="4">ABC transporter permease</fullName>
    </recommendedName>
</protein>
<proteinExistence type="predicted"/>
<reference evidence="2 3" key="1">
    <citation type="submission" date="2022-04" db="EMBL/GenBank/DDBJ databases">
        <title>Positive selection, recombination, and allopatry shape intraspecific diversity of widespread and dominant cyanobacteria.</title>
        <authorList>
            <person name="Wei J."/>
            <person name="Shu W."/>
            <person name="Hu C."/>
        </authorList>
    </citation>
    <scope>NUCLEOTIDE SEQUENCE [LARGE SCALE GENOMIC DNA]</scope>
    <source>
        <strain evidence="2 3">GB2-A5</strain>
    </source>
</reference>
<keyword evidence="3" id="KW-1185">Reference proteome</keyword>
<evidence type="ECO:0000313" key="3">
    <source>
        <dbReference type="Proteomes" id="UP001442494"/>
    </source>
</evidence>
<evidence type="ECO:0000256" key="1">
    <source>
        <dbReference type="SAM" id="Phobius"/>
    </source>
</evidence>
<feature type="transmembrane region" description="Helical" evidence="1">
    <location>
        <begin position="12"/>
        <end position="34"/>
    </location>
</feature>
<organism evidence="2 3">
    <name type="scientific">Funiculus sociatus GB2-A5</name>
    <dbReference type="NCBI Taxonomy" id="2933946"/>
    <lineage>
        <taxon>Bacteria</taxon>
        <taxon>Bacillati</taxon>
        <taxon>Cyanobacteriota</taxon>
        <taxon>Cyanophyceae</taxon>
        <taxon>Coleofasciculales</taxon>
        <taxon>Coleofasciculaceae</taxon>
        <taxon>Funiculus</taxon>
    </lineage>
</organism>
<accession>A0ABV0JUC1</accession>
<keyword evidence="1" id="KW-0812">Transmembrane</keyword>
<gene>
    <name evidence="2" type="ORF">NDI37_21630</name>
</gene>
<sequence>MLALFRLQKLLADSPVGAVLFAIALLNLPGWWLAGGAVRNTVEAIAI</sequence>